<dbReference type="SMART" id="SM00530">
    <property type="entry name" value="HTH_XRE"/>
    <property type="match status" value="1"/>
</dbReference>
<dbReference type="GO" id="GO:0003677">
    <property type="term" value="F:DNA binding"/>
    <property type="evidence" value="ECO:0007669"/>
    <property type="project" value="InterPro"/>
</dbReference>
<organism evidence="3 4">
    <name type="scientific">Ensifer oleiphilus</name>
    <dbReference type="NCBI Taxonomy" id="2742698"/>
    <lineage>
        <taxon>Bacteria</taxon>
        <taxon>Pseudomonadati</taxon>
        <taxon>Pseudomonadota</taxon>
        <taxon>Alphaproteobacteria</taxon>
        <taxon>Hyphomicrobiales</taxon>
        <taxon>Rhizobiaceae</taxon>
        <taxon>Sinorhizobium/Ensifer group</taxon>
        <taxon>Ensifer</taxon>
    </lineage>
</organism>
<keyword evidence="4" id="KW-1185">Reference proteome</keyword>
<evidence type="ECO:0000313" key="3">
    <source>
        <dbReference type="EMBL" id="NVD42735.1"/>
    </source>
</evidence>
<dbReference type="Proteomes" id="UP000520198">
    <property type="component" value="Unassembled WGS sequence"/>
</dbReference>
<sequence>MNFNNWENVACVQDDTIGGRMSLARDALNVSAQSAAKIVGVETKTWFDWENDRAAPRANRLAMIAGVLSVSLSWLLTGRGAGPR</sequence>
<evidence type="ECO:0000256" key="1">
    <source>
        <dbReference type="SAM" id="Phobius"/>
    </source>
</evidence>
<feature type="transmembrane region" description="Helical" evidence="1">
    <location>
        <begin position="58"/>
        <end position="77"/>
    </location>
</feature>
<dbReference type="RefSeq" id="WP_176356080.1">
    <property type="nucleotide sequence ID" value="NZ_JABWDU010000010.1"/>
</dbReference>
<proteinExistence type="predicted"/>
<accession>A0A7Y6UQP4</accession>
<dbReference type="Gene3D" id="1.10.260.40">
    <property type="entry name" value="lambda repressor-like DNA-binding domains"/>
    <property type="match status" value="1"/>
</dbReference>
<dbReference type="InterPro" id="IPR010982">
    <property type="entry name" value="Lambda_DNA-bd_dom_sf"/>
</dbReference>
<evidence type="ECO:0000259" key="2">
    <source>
        <dbReference type="PROSITE" id="PS50943"/>
    </source>
</evidence>
<keyword evidence="1" id="KW-0812">Transmembrane</keyword>
<evidence type="ECO:0000313" key="4">
    <source>
        <dbReference type="Proteomes" id="UP000520198"/>
    </source>
</evidence>
<dbReference type="SUPFAM" id="SSF47413">
    <property type="entry name" value="lambda repressor-like DNA-binding domains"/>
    <property type="match status" value="1"/>
</dbReference>
<dbReference type="PROSITE" id="PS50943">
    <property type="entry name" value="HTH_CROC1"/>
    <property type="match status" value="1"/>
</dbReference>
<reference evidence="3 4" key="1">
    <citation type="submission" date="2020-06" db="EMBL/GenBank/DDBJ databases">
        <authorList>
            <person name="Grouzdev D.S."/>
        </authorList>
    </citation>
    <scope>NUCLEOTIDE SEQUENCE [LARGE SCALE GENOMIC DNA]</scope>
    <source>
        <strain evidence="3 4">HO-A22</strain>
    </source>
</reference>
<gene>
    <name evidence="3" type="ORF">HT585_28070</name>
</gene>
<name>A0A7Y6UQP4_9HYPH</name>
<keyword evidence="1" id="KW-0472">Membrane</keyword>
<feature type="domain" description="HTH cro/C1-type" evidence="2">
    <location>
        <begin position="21"/>
        <end position="75"/>
    </location>
</feature>
<comment type="caution">
    <text evidence="3">The sequence shown here is derived from an EMBL/GenBank/DDBJ whole genome shotgun (WGS) entry which is preliminary data.</text>
</comment>
<dbReference type="CDD" id="cd00093">
    <property type="entry name" value="HTH_XRE"/>
    <property type="match status" value="1"/>
</dbReference>
<dbReference type="EMBL" id="JABWDU010000010">
    <property type="protein sequence ID" value="NVD42735.1"/>
    <property type="molecule type" value="Genomic_DNA"/>
</dbReference>
<dbReference type="InterPro" id="IPR001387">
    <property type="entry name" value="Cro/C1-type_HTH"/>
</dbReference>
<dbReference type="AlphaFoldDB" id="A0A7Y6UQP4"/>
<protein>
    <submittedName>
        <fullName evidence="3">Transcriptional regulator</fullName>
    </submittedName>
</protein>
<keyword evidence="1" id="KW-1133">Transmembrane helix</keyword>